<name>A0ACB8HMW0_9BRYO</name>
<comment type="caution">
    <text evidence="1">The sequence shown here is derived from an EMBL/GenBank/DDBJ whole genome shotgun (WGS) entry which is preliminary data.</text>
</comment>
<sequence>MTTLQEIGVSALFNIGITSVFLLGFIVFSVQPINDRVYYPKLYIKGIRKRRPYGPPQLKHRGVYFNMDIYQYLRVFHWARSALRKTEEEIIQHAGLDSAVYLHIYLVGLKIFVPVMILGFAILVPINVGGGASVNSDWVDSSIDRLSMSNVAKRSMRLWAHLVMSYVFTAWACFILFMEYKSIVALRLSFLKSEKQRPDQFTVMVRQVPDVGKEPISTRVESYFLKNHPDSYLTHQMAYNATKLHATVKKRDAAQNWLVYFQVKHSRTPSTRPTTKTGFCGLFGQQVDAIEYYTTQIEKLTEQAEAEREQIMQDPKATMPAAFVSFKTRWGAAVCAQTQQNQDPTIWLTDWAPEPRDVVWANLAIPHVELGFRSLAMSVVVFLLVFFYMIPIVTVQSLANLQGIQKISPSLDGFVRKRFVSLFVQGFLPGLILKAFLWLLPRILMVVSKVEGHLAISKLERRAAAKFYYFMVVNVFFGSILSGSAFQQLKTFVSSTTALGFVQALAKSIPQRANFFITYIMLDAWSIPAGELLRFWPLIMYHIRNFFFVKTERDRLRATSPGTISLDESLPQLELYFLMGLVYSVISPVIMPFIVLFFGFGFVVYRHQIYNVYDPTYESAGAFWPHVHGRIIAALILEHLTLIGMFLVQGPVSFVKVNTGTTVKRKVLGYLSQACSSAPFIIALPILTLYFHAYCKSRFEPAFKHYPLEDAMEKDTVEKEKEPDLNLAVFLRNAYKNPDFSDEKEGGADLEKGQEQEEDIEDSKIPLQGSLPRHTDEEEYVDLEDDDDISDDEDDSPLTFRWGAFYQAQKEEEGNQMKSSLSREASNSESVGSPLTFKHGWFYDGPDAEVSSRKILCRISTLCSSDRALDLESPGSPLIFRRGTFYQSDEEGDSVNRGFSRSSTLGSVTESLEENPSPPLVFRRGTFYQDDDTDEESKGSLRRYYSSRDTFGAGNESPGSSRLQVFYDDSHEDELGSGTIAWYGGSLKGCLSRASTMGSASGHSDSESIGSPLIFRRGFFYEDYDEDEGGIAQTSGDSTKQDHSKSSFFFNAKENSGSESPGSPLIFRWGTFYAEKYEDEGKDVGSTSIGDSQGANLKFRKGWFYEDDVRSAKGGRAPSPLEGTKPLSRARTIGALREISDSKSHSALKGVFSRARTIGTVREVSQRRPSSPRLIPEQGNLNDNRNIVYLQIPEQSKLNEENSKDKEREEVWSHLVGKAKKSKLSRAKTLDTVREVSELELSSSDDPKFSRAKTLGAILKHGDDTESPGSHLIPKQGQSSKQVHKDKEGDSVLAPVKSTRKGIFGHSRTVAMINKASGLEKPTFSRANTLSSLFRKSPDPDSLDPPKQAQMDEEQHSERDGDQMLLGGPAMQTFPLTELQETSSNSAGLESESSPLI</sequence>
<proteinExistence type="predicted"/>
<keyword evidence="2" id="KW-1185">Reference proteome</keyword>
<organism evidence="1 2">
    <name type="scientific">Sphagnum magellanicum</name>
    <dbReference type="NCBI Taxonomy" id="128215"/>
    <lineage>
        <taxon>Eukaryota</taxon>
        <taxon>Viridiplantae</taxon>
        <taxon>Streptophyta</taxon>
        <taxon>Embryophyta</taxon>
        <taxon>Bryophyta</taxon>
        <taxon>Sphagnophytina</taxon>
        <taxon>Sphagnopsida</taxon>
        <taxon>Sphagnales</taxon>
        <taxon>Sphagnaceae</taxon>
        <taxon>Sphagnum</taxon>
    </lineage>
</organism>
<protein>
    <submittedName>
        <fullName evidence="1">Uncharacterized protein</fullName>
    </submittedName>
</protein>
<gene>
    <name evidence="1" type="ORF">CY35_07G090600</name>
</gene>
<evidence type="ECO:0000313" key="2">
    <source>
        <dbReference type="Proteomes" id="UP000828922"/>
    </source>
</evidence>
<dbReference type="Proteomes" id="UP000828922">
    <property type="component" value="Linkage Group LG07"/>
</dbReference>
<reference evidence="2" key="1">
    <citation type="journal article" date="2022" name="New Phytol.">
        <title>Phylogenomic structure and speciation in an emerging model: the Sphagnum magellanicum complex (Bryophyta).</title>
        <authorList>
            <person name="Shaw A.J."/>
            <person name="Piatkowski B."/>
            <person name="Duffy A.M."/>
            <person name="Aguero B."/>
            <person name="Imwattana K."/>
            <person name="Nieto-Lugilde M."/>
            <person name="Healey A."/>
            <person name="Weston D.J."/>
            <person name="Patel M.N."/>
            <person name="Schmutz J."/>
            <person name="Grimwood J."/>
            <person name="Yavitt J.B."/>
            <person name="Hassel K."/>
            <person name="Stenoien H.K."/>
            <person name="Flatberg K.I."/>
            <person name="Bickford C.P."/>
            <person name="Hicks K.A."/>
        </authorList>
    </citation>
    <scope>NUCLEOTIDE SEQUENCE [LARGE SCALE GENOMIC DNA]</scope>
</reference>
<dbReference type="EMBL" id="CM038913">
    <property type="protein sequence ID" value="KAH9557577.1"/>
    <property type="molecule type" value="Genomic_DNA"/>
</dbReference>
<accession>A0ACB8HMW0</accession>
<evidence type="ECO:0000313" key="1">
    <source>
        <dbReference type="EMBL" id="KAH9557577.1"/>
    </source>
</evidence>